<sequence length="249" mass="28946">MVVCKRDAHLALNQLSDYRNRLDSQKDGLLVEALNRLMNVFQSRLFLSLLDIQEFYEAILLDPQKSKEEKTSAALEIASRWENISSPSLVASTTDLRIPHSLMNKTNNFDRARSMYHINLDDSQTPRLSQPIQSSPNNRRHLLPPHDDYHHPHLSNLNKSWKHIEPDQQRFDYATSSISLNNMMNQSSSVENVSSNVHHVIKKHNNNIHNSDFNPQYPLYTHVNRVKMSTMLGNNRLLSYLWLNHDKNV</sequence>
<organism evidence="2 3">
    <name type="scientific">Trichobilharzia regenti</name>
    <name type="common">Nasal bird schistosome</name>
    <dbReference type="NCBI Taxonomy" id="157069"/>
    <lineage>
        <taxon>Eukaryota</taxon>
        <taxon>Metazoa</taxon>
        <taxon>Spiralia</taxon>
        <taxon>Lophotrochozoa</taxon>
        <taxon>Platyhelminthes</taxon>
        <taxon>Trematoda</taxon>
        <taxon>Digenea</taxon>
        <taxon>Strigeidida</taxon>
        <taxon>Schistosomatoidea</taxon>
        <taxon>Schistosomatidae</taxon>
        <taxon>Trichobilharzia</taxon>
    </lineage>
</organism>
<evidence type="ECO:0000313" key="2">
    <source>
        <dbReference type="Proteomes" id="UP000050795"/>
    </source>
</evidence>
<dbReference type="WBParaSite" id="TREG1_57940.1">
    <property type="protein sequence ID" value="TREG1_57940.1"/>
    <property type="gene ID" value="TREG1_57940"/>
</dbReference>
<dbReference type="Gene3D" id="1.10.287.470">
    <property type="entry name" value="Helix hairpin bin"/>
    <property type="match status" value="1"/>
</dbReference>
<dbReference type="SUPFAM" id="SSF101288">
    <property type="entry name" value="L27 domain"/>
    <property type="match status" value="1"/>
</dbReference>
<dbReference type="Proteomes" id="UP000050795">
    <property type="component" value="Unassembled WGS sequence"/>
</dbReference>
<keyword evidence="2" id="KW-1185">Reference proteome</keyword>
<feature type="domain" description="L27" evidence="1">
    <location>
        <begin position="4"/>
        <end position="64"/>
    </location>
</feature>
<accession>A0AA85K083</accession>
<proteinExistence type="predicted"/>
<dbReference type="PROSITE" id="PS51022">
    <property type="entry name" value="L27"/>
    <property type="match status" value="1"/>
</dbReference>
<dbReference type="InterPro" id="IPR036892">
    <property type="entry name" value="L27_dom_sf"/>
</dbReference>
<evidence type="ECO:0000313" key="3">
    <source>
        <dbReference type="WBParaSite" id="TREG1_57940.1"/>
    </source>
</evidence>
<dbReference type="Pfam" id="PF09058">
    <property type="entry name" value="L27_1"/>
    <property type="match status" value="1"/>
</dbReference>
<dbReference type="AlphaFoldDB" id="A0AA85K083"/>
<protein>
    <recommendedName>
        <fullName evidence="1">L27 domain-containing protein</fullName>
    </recommendedName>
</protein>
<name>A0AA85K083_TRIRE</name>
<reference evidence="2" key="1">
    <citation type="submission" date="2022-06" db="EMBL/GenBank/DDBJ databases">
        <authorList>
            <person name="Berger JAMES D."/>
            <person name="Berger JAMES D."/>
        </authorList>
    </citation>
    <scope>NUCLEOTIDE SEQUENCE [LARGE SCALE GENOMIC DNA]</scope>
</reference>
<evidence type="ECO:0000259" key="1">
    <source>
        <dbReference type="PROSITE" id="PS51022"/>
    </source>
</evidence>
<reference evidence="3" key="2">
    <citation type="submission" date="2023-11" db="UniProtKB">
        <authorList>
            <consortium name="WormBaseParasite"/>
        </authorList>
    </citation>
    <scope>IDENTIFICATION</scope>
</reference>
<dbReference type="InterPro" id="IPR004172">
    <property type="entry name" value="L27_dom"/>
</dbReference>
<dbReference type="InterPro" id="IPR015143">
    <property type="entry name" value="L27_1"/>
</dbReference>